<dbReference type="RefSeq" id="XP_070898441.1">
    <property type="nucleotide sequence ID" value="XM_071040392.1"/>
</dbReference>
<keyword evidence="2" id="KW-1185">Reference proteome</keyword>
<organism evidence="1 2">
    <name type="scientific">Aspergillus pseudodeflectus</name>
    <dbReference type="NCBI Taxonomy" id="176178"/>
    <lineage>
        <taxon>Eukaryota</taxon>
        <taxon>Fungi</taxon>
        <taxon>Dikarya</taxon>
        <taxon>Ascomycota</taxon>
        <taxon>Pezizomycotina</taxon>
        <taxon>Eurotiomycetes</taxon>
        <taxon>Eurotiomycetidae</taxon>
        <taxon>Eurotiales</taxon>
        <taxon>Aspergillaceae</taxon>
        <taxon>Aspergillus</taxon>
        <taxon>Aspergillus subgen. Nidulantes</taxon>
    </lineage>
</organism>
<protein>
    <submittedName>
        <fullName evidence="1">Uncharacterized protein</fullName>
    </submittedName>
</protein>
<dbReference type="Proteomes" id="UP001610444">
    <property type="component" value="Unassembled WGS sequence"/>
</dbReference>
<evidence type="ECO:0000313" key="2">
    <source>
        <dbReference type="Proteomes" id="UP001610444"/>
    </source>
</evidence>
<evidence type="ECO:0000313" key="1">
    <source>
        <dbReference type="EMBL" id="KAL2848757.1"/>
    </source>
</evidence>
<dbReference type="EMBL" id="JBFXLR010000025">
    <property type="protein sequence ID" value="KAL2848757.1"/>
    <property type="molecule type" value="Genomic_DNA"/>
</dbReference>
<gene>
    <name evidence="1" type="ORF">BJX68DRAFT_238640</name>
</gene>
<sequence>MAELAPGIVALEPPVCAAFRTYLAPYKSFKGDIAEFQTNMAQMNPSWMRSRCYR</sequence>
<proteinExistence type="predicted"/>
<accession>A0ABR4KBT0</accession>
<name>A0ABR4KBT0_9EURO</name>
<dbReference type="GeneID" id="98155556"/>
<comment type="caution">
    <text evidence="1">The sequence shown here is derived from an EMBL/GenBank/DDBJ whole genome shotgun (WGS) entry which is preliminary data.</text>
</comment>
<reference evidence="1 2" key="1">
    <citation type="submission" date="2024-07" db="EMBL/GenBank/DDBJ databases">
        <title>Section-level genome sequencing and comparative genomics of Aspergillus sections Usti and Cavernicolus.</title>
        <authorList>
            <consortium name="Lawrence Berkeley National Laboratory"/>
            <person name="Nybo J.L."/>
            <person name="Vesth T.C."/>
            <person name="Theobald S."/>
            <person name="Frisvad J.C."/>
            <person name="Larsen T.O."/>
            <person name="Kjaerboelling I."/>
            <person name="Rothschild-Mancinelli K."/>
            <person name="Lyhne E.K."/>
            <person name="Kogle M.E."/>
            <person name="Barry K."/>
            <person name="Clum A."/>
            <person name="Na H."/>
            <person name="Ledsgaard L."/>
            <person name="Lin J."/>
            <person name="Lipzen A."/>
            <person name="Kuo A."/>
            <person name="Riley R."/>
            <person name="Mondo S."/>
            <person name="LaButti K."/>
            <person name="Haridas S."/>
            <person name="Pangalinan J."/>
            <person name="Salamov A.A."/>
            <person name="Simmons B.A."/>
            <person name="Magnuson J.K."/>
            <person name="Chen J."/>
            <person name="Drula E."/>
            <person name="Henrissat B."/>
            <person name="Wiebenga A."/>
            <person name="Lubbers R.J."/>
            <person name="Gomes A.C."/>
            <person name="Macurrencykelacurrency M.R."/>
            <person name="Stajich J."/>
            <person name="Grigoriev I.V."/>
            <person name="Mortensen U.H."/>
            <person name="De vries R.P."/>
            <person name="Baker S.E."/>
            <person name="Andersen M.R."/>
        </authorList>
    </citation>
    <scope>NUCLEOTIDE SEQUENCE [LARGE SCALE GENOMIC DNA]</scope>
    <source>
        <strain evidence="1 2">CBS 756.74</strain>
    </source>
</reference>